<dbReference type="PANTHER" id="PTHR34294:SF5">
    <property type="entry name" value="CENTRAL GLYCOLYTIC GENES REGULATOR"/>
    <property type="match status" value="1"/>
</dbReference>
<dbReference type="InterPro" id="IPR036388">
    <property type="entry name" value="WH-like_DNA-bd_sf"/>
</dbReference>
<keyword evidence="4" id="KW-0804">Transcription</keyword>
<dbReference type="SUPFAM" id="SSF46785">
    <property type="entry name" value="Winged helix' DNA-binding domain"/>
    <property type="match status" value="1"/>
</dbReference>
<evidence type="ECO:0000256" key="2">
    <source>
        <dbReference type="ARBA" id="ARBA00023015"/>
    </source>
</evidence>
<accession>A0A1I5XQH2</accession>
<dbReference type="InterPro" id="IPR007324">
    <property type="entry name" value="Sugar-bd_dom_put"/>
</dbReference>
<feature type="domain" description="Sugar-binding" evidence="5">
    <location>
        <begin position="95"/>
        <end position="341"/>
    </location>
</feature>
<sequence>MEEVLSVIEKVAPDVMDTLKERHQILRNIYLLGPIGRRILADKIGISERSLRTEVDVLKKQHLVHSTKSGMLLTPLGEEVYRSFDQLMGQQLGMGNREKNLAAYFQIEQCIIVPGNLDKQSRVITDLSRATYETLDFLLPDGKNIIAVMGGTTMAAVANRFDENLSRNRELFFVPARGGLGESVEIQANSISAKLAEATGGKNQALYVPEQVGKETYGFLLKEPSVKKTLDLIKKANCVIYSIGDASHMAQRRGLDNEILALLEDNAAVAESFGEFYNAEGEVVYKIPRIGMQSSKLTTIPSVIIVAAGESKAEAIKAYMKNAPSQTWLITDEGAANQILKGITL</sequence>
<dbReference type="AlphaFoldDB" id="A0A1I5XQH2"/>
<dbReference type="Pfam" id="PF04198">
    <property type="entry name" value="Sugar-bind"/>
    <property type="match status" value="1"/>
</dbReference>
<organism evidence="7 8">
    <name type="scientific">Desemzia incerta</name>
    <dbReference type="NCBI Taxonomy" id="82801"/>
    <lineage>
        <taxon>Bacteria</taxon>
        <taxon>Bacillati</taxon>
        <taxon>Bacillota</taxon>
        <taxon>Bacilli</taxon>
        <taxon>Lactobacillales</taxon>
        <taxon>Carnobacteriaceae</taxon>
        <taxon>Desemzia</taxon>
    </lineage>
</organism>
<protein>
    <submittedName>
        <fullName evidence="7">Central glycolytic genes regulator</fullName>
    </submittedName>
</protein>
<evidence type="ECO:0000313" key="7">
    <source>
        <dbReference type="EMBL" id="SFQ34215.1"/>
    </source>
</evidence>
<evidence type="ECO:0000256" key="3">
    <source>
        <dbReference type="ARBA" id="ARBA00023125"/>
    </source>
</evidence>
<dbReference type="EMBL" id="FOXW01000005">
    <property type="protein sequence ID" value="SFQ34215.1"/>
    <property type="molecule type" value="Genomic_DNA"/>
</dbReference>
<keyword evidence="8" id="KW-1185">Reference proteome</keyword>
<dbReference type="RefSeq" id="WP_092480591.1">
    <property type="nucleotide sequence ID" value="NZ_FOXW01000005.1"/>
</dbReference>
<keyword evidence="2" id="KW-0805">Transcription regulation</keyword>
<dbReference type="GO" id="GO:0030246">
    <property type="term" value="F:carbohydrate binding"/>
    <property type="evidence" value="ECO:0007669"/>
    <property type="project" value="InterPro"/>
</dbReference>
<dbReference type="PANTHER" id="PTHR34294">
    <property type="entry name" value="TRANSCRIPTIONAL REGULATOR-RELATED"/>
    <property type="match status" value="1"/>
</dbReference>
<gene>
    <name evidence="7" type="ORF">SAMN04488506_1558</name>
</gene>
<evidence type="ECO:0000259" key="5">
    <source>
        <dbReference type="Pfam" id="PF04198"/>
    </source>
</evidence>
<dbReference type="SUPFAM" id="SSF100950">
    <property type="entry name" value="NagB/RpiA/CoA transferase-like"/>
    <property type="match status" value="1"/>
</dbReference>
<dbReference type="GO" id="GO:0003677">
    <property type="term" value="F:DNA binding"/>
    <property type="evidence" value="ECO:0007669"/>
    <property type="project" value="UniProtKB-KW"/>
</dbReference>
<evidence type="ECO:0000256" key="1">
    <source>
        <dbReference type="ARBA" id="ARBA00010466"/>
    </source>
</evidence>
<evidence type="ECO:0000313" key="8">
    <source>
        <dbReference type="Proteomes" id="UP000199136"/>
    </source>
</evidence>
<comment type="similarity">
    <text evidence="1">Belongs to the SorC transcriptional regulatory family.</text>
</comment>
<name>A0A1I5XQH2_9LACT</name>
<dbReference type="InterPro" id="IPR048715">
    <property type="entry name" value="CggR_N"/>
</dbReference>
<reference evidence="7 8" key="1">
    <citation type="submission" date="2016-10" db="EMBL/GenBank/DDBJ databases">
        <authorList>
            <person name="de Groot N.N."/>
        </authorList>
    </citation>
    <scope>NUCLEOTIDE SEQUENCE [LARGE SCALE GENOMIC DNA]</scope>
    <source>
        <strain evidence="7 8">DSM 20581</strain>
    </source>
</reference>
<dbReference type="Pfam" id="PF21715">
    <property type="entry name" value="CggR_N"/>
    <property type="match status" value="1"/>
</dbReference>
<feature type="domain" description="CggR N-terminal DNA binding" evidence="6">
    <location>
        <begin position="19"/>
        <end position="88"/>
    </location>
</feature>
<proteinExistence type="inferred from homology"/>
<dbReference type="OrthoDB" id="9793820at2"/>
<evidence type="ECO:0000256" key="4">
    <source>
        <dbReference type="ARBA" id="ARBA00023163"/>
    </source>
</evidence>
<dbReference type="Gene3D" id="3.40.50.1360">
    <property type="match status" value="1"/>
</dbReference>
<dbReference type="Gene3D" id="1.10.10.10">
    <property type="entry name" value="Winged helix-like DNA-binding domain superfamily/Winged helix DNA-binding domain"/>
    <property type="match status" value="1"/>
</dbReference>
<dbReference type="STRING" id="82801.SAMN04488506_1558"/>
<dbReference type="InterPro" id="IPR036390">
    <property type="entry name" value="WH_DNA-bd_sf"/>
</dbReference>
<dbReference type="InterPro" id="IPR051054">
    <property type="entry name" value="SorC_transcr_regulators"/>
</dbReference>
<dbReference type="Proteomes" id="UP000199136">
    <property type="component" value="Unassembled WGS sequence"/>
</dbReference>
<keyword evidence="3" id="KW-0238">DNA-binding</keyword>
<dbReference type="InterPro" id="IPR037171">
    <property type="entry name" value="NagB/RpiA_transferase-like"/>
</dbReference>
<evidence type="ECO:0000259" key="6">
    <source>
        <dbReference type="Pfam" id="PF21715"/>
    </source>
</evidence>